<dbReference type="PANTHER" id="PTHR43213:SF5">
    <property type="entry name" value="BIFUNCTIONAL DTTP_UTP PYROPHOSPHATASE_METHYLTRANSFERASE PROTEIN-RELATED"/>
    <property type="match status" value="1"/>
</dbReference>
<dbReference type="GO" id="GO:0005737">
    <property type="term" value="C:cytoplasm"/>
    <property type="evidence" value="ECO:0007669"/>
    <property type="project" value="UniProtKB-SubCell"/>
</dbReference>
<comment type="similarity">
    <text evidence="3">Belongs to the Maf family.</text>
</comment>
<evidence type="ECO:0000256" key="1">
    <source>
        <dbReference type="ARBA" id="ARBA00001968"/>
    </source>
</evidence>
<name>A0A220UA56_9MICO</name>
<dbReference type="Proteomes" id="UP000198398">
    <property type="component" value="Chromosome"/>
</dbReference>
<dbReference type="GO" id="GO:0047429">
    <property type="term" value="F:nucleoside triphosphate diphosphatase activity"/>
    <property type="evidence" value="ECO:0007669"/>
    <property type="project" value="UniProtKB-EC"/>
</dbReference>
<dbReference type="PIRSF" id="PIRSF006305">
    <property type="entry name" value="Maf"/>
    <property type="match status" value="1"/>
</dbReference>
<dbReference type="OrthoDB" id="3527985at2"/>
<proteinExistence type="inferred from homology"/>
<dbReference type="EC" id="3.6.1.9" evidence="3"/>
<comment type="caution">
    <text evidence="3">Lacks conserved residue(s) required for the propagation of feature annotation.</text>
</comment>
<dbReference type="AlphaFoldDB" id="A0A220UA56"/>
<gene>
    <name evidence="4" type="ORF">CFK39_02930</name>
</gene>
<accession>A0A220UA56</accession>
<dbReference type="CDD" id="cd00555">
    <property type="entry name" value="Maf"/>
    <property type="match status" value="1"/>
</dbReference>
<evidence type="ECO:0000256" key="3">
    <source>
        <dbReference type="HAMAP-Rule" id="MF_00528"/>
    </source>
</evidence>
<dbReference type="Gene3D" id="3.90.950.10">
    <property type="match status" value="1"/>
</dbReference>
<evidence type="ECO:0000313" key="5">
    <source>
        <dbReference type="Proteomes" id="UP000198398"/>
    </source>
</evidence>
<dbReference type="SUPFAM" id="SSF52972">
    <property type="entry name" value="ITPase-like"/>
    <property type="match status" value="1"/>
</dbReference>
<comment type="cofactor">
    <cofactor evidence="1 3">
        <name>a divalent metal cation</name>
        <dbReference type="ChEBI" id="CHEBI:60240"/>
    </cofactor>
</comment>
<dbReference type="PANTHER" id="PTHR43213">
    <property type="entry name" value="BIFUNCTIONAL DTTP/UTP PYROPHOSPHATASE/METHYLTRANSFERASE PROTEIN-RELATED"/>
    <property type="match status" value="1"/>
</dbReference>
<reference evidence="5" key="1">
    <citation type="submission" date="2017-07" db="EMBL/GenBank/DDBJ databases">
        <title>Brachybacterium sp. VR2415.</title>
        <authorList>
            <person name="Tak E.J."/>
            <person name="Bae J.-W."/>
        </authorList>
    </citation>
    <scope>NUCLEOTIDE SEQUENCE [LARGE SCALE GENOMIC DNA]</scope>
    <source>
        <strain evidence="5">VR2415</strain>
    </source>
</reference>
<keyword evidence="2 3" id="KW-0378">Hydrolase</keyword>
<evidence type="ECO:0000256" key="2">
    <source>
        <dbReference type="ARBA" id="ARBA00022801"/>
    </source>
</evidence>
<keyword evidence="3" id="KW-0963">Cytoplasm</keyword>
<dbReference type="HAMAP" id="MF_00528">
    <property type="entry name" value="Maf"/>
    <property type="match status" value="1"/>
</dbReference>
<dbReference type="InterPro" id="IPR003697">
    <property type="entry name" value="Maf-like"/>
</dbReference>
<dbReference type="GO" id="GO:0009117">
    <property type="term" value="P:nucleotide metabolic process"/>
    <property type="evidence" value="ECO:0007669"/>
    <property type="project" value="UniProtKB-KW"/>
</dbReference>
<comment type="subcellular location">
    <subcellularLocation>
        <location evidence="3">Cytoplasm</location>
    </subcellularLocation>
</comment>
<dbReference type="KEGG" id="brv:CFK39_02930"/>
<sequence>MSSPVPAPAPEPAEAPGHDPLLLLASASAGRRATLRAARIEHSTLPVDLDEAAILARARAAAADSGDPDSLPTAADEVLLLAREKALAATARSEGGYVVLGCDSMLELDGEVIGKPLTADRARERWRAMRGRTGILHSGHWLVDDRDEEDGGTGATLGATASCELRFTDLSDEEIDAYVATDEPLGVAGGFTIDGIGGPFIEHVQGDPHAVVGLSLPLLRRMLGEIGVGVHELWEETPVTVLPDPADG</sequence>
<feature type="active site" description="Proton acceptor" evidence="3">
    <location>
        <position position="103"/>
    </location>
</feature>
<keyword evidence="3" id="KW-0546">Nucleotide metabolism</keyword>
<organism evidence="4 5">
    <name type="scientific">Brachybacterium avium</name>
    <dbReference type="NCBI Taxonomy" id="2017485"/>
    <lineage>
        <taxon>Bacteria</taxon>
        <taxon>Bacillati</taxon>
        <taxon>Actinomycetota</taxon>
        <taxon>Actinomycetes</taxon>
        <taxon>Micrococcales</taxon>
        <taxon>Dermabacteraceae</taxon>
        <taxon>Brachybacterium</taxon>
    </lineage>
</organism>
<comment type="catalytic activity">
    <reaction evidence="3">
        <text>a 2'-deoxyribonucleoside 5'-triphosphate + H2O = a 2'-deoxyribonucleoside 5'-phosphate + diphosphate + H(+)</text>
        <dbReference type="Rhea" id="RHEA:44644"/>
        <dbReference type="ChEBI" id="CHEBI:15377"/>
        <dbReference type="ChEBI" id="CHEBI:15378"/>
        <dbReference type="ChEBI" id="CHEBI:33019"/>
        <dbReference type="ChEBI" id="CHEBI:61560"/>
        <dbReference type="ChEBI" id="CHEBI:65317"/>
        <dbReference type="EC" id="3.6.1.9"/>
    </reaction>
</comment>
<dbReference type="EMBL" id="CP022316">
    <property type="protein sequence ID" value="ASK64960.1"/>
    <property type="molecule type" value="Genomic_DNA"/>
</dbReference>
<protein>
    <recommendedName>
        <fullName evidence="3">Nucleoside triphosphate pyrophosphatase</fullName>
        <ecNumber evidence="3">3.6.1.9</ecNumber>
    </recommendedName>
    <alternativeName>
        <fullName evidence="3">Nucleotide pyrophosphatase</fullName>
        <shortName evidence="3">Nucleotide PPase</shortName>
    </alternativeName>
</protein>
<dbReference type="InterPro" id="IPR029001">
    <property type="entry name" value="ITPase-like_fam"/>
</dbReference>
<comment type="function">
    <text evidence="3">Nucleoside triphosphate pyrophosphatase. May have a dual role in cell division arrest and in preventing the incorporation of modified nucleotides into cellular nucleic acids.</text>
</comment>
<dbReference type="RefSeq" id="WP_089064208.1">
    <property type="nucleotide sequence ID" value="NZ_CP022316.1"/>
</dbReference>
<comment type="catalytic activity">
    <reaction evidence="3">
        <text>a ribonucleoside 5'-triphosphate + H2O = a ribonucleoside 5'-phosphate + diphosphate + H(+)</text>
        <dbReference type="Rhea" id="RHEA:23996"/>
        <dbReference type="ChEBI" id="CHEBI:15377"/>
        <dbReference type="ChEBI" id="CHEBI:15378"/>
        <dbReference type="ChEBI" id="CHEBI:33019"/>
        <dbReference type="ChEBI" id="CHEBI:58043"/>
        <dbReference type="ChEBI" id="CHEBI:61557"/>
        <dbReference type="EC" id="3.6.1.9"/>
    </reaction>
</comment>
<keyword evidence="5" id="KW-1185">Reference proteome</keyword>
<evidence type="ECO:0000313" key="4">
    <source>
        <dbReference type="EMBL" id="ASK64960.1"/>
    </source>
</evidence>
<dbReference type="Pfam" id="PF02545">
    <property type="entry name" value="Maf"/>
    <property type="match status" value="1"/>
</dbReference>